<dbReference type="Proteomes" id="UP000838686">
    <property type="component" value="Unassembled WGS sequence"/>
</dbReference>
<organism evidence="7 8">
    <name type="scientific">Paenibacillus plantiphilus</name>
    <dbReference type="NCBI Taxonomy" id="2905650"/>
    <lineage>
        <taxon>Bacteria</taxon>
        <taxon>Bacillati</taxon>
        <taxon>Bacillota</taxon>
        <taxon>Bacilli</taxon>
        <taxon>Bacillales</taxon>
        <taxon>Paenibacillaceae</taxon>
        <taxon>Paenibacillus</taxon>
    </lineage>
</organism>
<comment type="similarity">
    <text evidence="1 6">Belongs to the peptidase S1B family.</text>
</comment>
<dbReference type="PRINTS" id="PR00839">
    <property type="entry name" value="V8PROTEASE"/>
</dbReference>
<evidence type="ECO:0000256" key="1">
    <source>
        <dbReference type="ARBA" id="ARBA00008764"/>
    </source>
</evidence>
<protein>
    <recommendedName>
        <fullName evidence="6">Serine protease</fullName>
        <ecNumber evidence="6">3.4.21.-</ecNumber>
    </recommendedName>
</protein>
<evidence type="ECO:0000256" key="4">
    <source>
        <dbReference type="ARBA" id="ARBA00022801"/>
    </source>
</evidence>
<evidence type="ECO:0000256" key="3">
    <source>
        <dbReference type="ARBA" id="ARBA00022729"/>
    </source>
</evidence>
<dbReference type="PRINTS" id="PR01774">
    <property type="entry name" value="EXFOLTOXIN"/>
</dbReference>
<evidence type="ECO:0000313" key="7">
    <source>
        <dbReference type="EMBL" id="CAH1193801.1"/>
    </source>
</evidence>
<dbReference type="Gene3D" id="2.40.10.10">
    <property type="entry name" value="Trypsin-like serine proteases"/>
    <property type="match status" value="2"/>
</dbReference>
<evidence type="ECO:0000256" key="6">
    <source>
        <dbReference type="RuleBase" id="RU004296"/>
    </source>
</evidence>
<keyword evidence="5 6" id="KW-0720">Serine protease</keyword>
<dbReference type="InterPro" id="IPR008256">
    <property type="entry name" value="Peptidase_S1B"/>
</dbReference>
<dbReference type="EC" id="3.4.21.-" evidence="6"/>
<name>A0ABM9BUA1_9BACL</name>
<evidence type="ECO:0000313" key="8">
    <source>
        <dbReference type="Proteomes" id="UP000838686"/>
    </source>
</evidence>
<keyword evidence="8" id="KW-1185">Reference proteome</keyword>
<keyword evidence="4 6" id="KW-0378">Hydrolase</keyword>
<dbReference type="Pfam" id="PF13365">
    <property type="entry name" value="Trypsin_2"/>
    <property type="match status" value="1"/>
</dbReference>
<dbReference type="PANTHER" id="PTHR36234:SF5">
    <property type="entry name" value="LYSYL ENDOPEPTIDASE"/>
    <property type="match status" value="1"/>
</dbReference>
<keyword evidence="2 6" id="KW-0645">Protease</keyword>
<dbReference type="RefSeq" id="WP_236338813.1">
    <property type="nucleotide sequence ID" value="NZ_CAKMMF010000002.1"/>
</dbReference>
<proteinExistence type="inferred from homology"/>
<dbReference type="PANTHER" id="PTHR36234">
    <property type="entry name" value="LYSYL ENDOPEPTIDASE"/>
    <property type="match status" value="1"/>
</dbReference>
<comment type="caution">
    <text evidence="7">The sequence shown here is derived from an EMBL/GenBank/DDBJ whole genome shotgun (WGS) entry which is preliminary data.</text>
</comment>
<reference evidence="7" key="1">
    <citation type="submission" date="2022-01" db="EMBL/GenBank/DDBJ databases">
        <authorList>
            <person name="Criscuolo A."/>
        </authorList>
    </citation>
    <scope>NUCLEOTIDE SEQUENCE</scope>
    <source>
        <strain evidence="7">CIP111893</strain>
    </source>
</reference>
<evidence type="ECO:0000256" key="2">
    <source>
        <dbReference type="ARBA" id="ARBA00022670"/>
    </source>
</evidence>
<evidence type="ECO:0000256" key="5">
    <source>
        <dbReference type="ARBA" id="ARBA00022825"/>
    </source>
</evidence>
<dbReference type="InterPro" id="IPR043504">
    <property type="entry name" value="Peptidase_S1_PA_chymotrypsin"/>
</dbReference>
<dbReference type="EMBL" id="CAKMMF010000002">
    <property type="protein sequence ID" value="CAH1193801.1"/>
    <property type="molecule type" value="Genomic_DNA"/>
</dbReference>
<sequence>MLLSANRKFSYESLVNESNLRPISSLEKGTQIARSVARIVLANLPNGETSVGTGFLIDADTIMTNNHVIPSKEIAKGAKIQFNYQTDLKGTLLPVEEYECDCDSFFQTDSELDFTIVKVKGSPGLRWGFIPYPGERDVKVGNDVFIIQHPKGMPKMVSLSENVITYCDNKLIQYVTDTLGGSSGSPVFNDNWELIALHHGSIPSEQGIEVRNEGISVTAIKKRIRL</sequence>
<dbReference type="InterPro" id="IPR009003">
    <property type="entry name" value="Peptidase_S1_PA"/>
</dbReference>
<keyword evidence="3" id="KW-0732">Signal</keyword>
<dbReference type="InterPro" id="IPR008353">
    <property type="entry name" value="Peptidase_S1B_tx"/>
</dbReference>
<accession>A0ABM9BUA1</accession>
<gene>
    <name evidence="7" type="ORF">PAECIP111893_00557</name>
</gene>
<dbReference type="SUPFAM" id="SSF50494">
    <property type="entry name" value="Trypsin-like serine proteases"/>
    <property type="match status" value="1"/>
</dbReference>